<protein>
    <submittedName>
        <fullName evidence="3">SRPBCC family protein</fullName>
    </submittedName>
</protein>
<dbReference type="Pfam" id="PF08327">
    <property type="entry name" value="AHSA1"/>
    <property type="match status" value="1"/>
</dbReference>
<sequence length="170" mass="18455">MNPTGSYLEIDGRPALRFVREYQHPAERVFALLTDPDELAHWFPARVATPAWSPGATVTFSFEADDDGGTGSVLAHEPPHRVAFTWGGEELRFEVETLRDGRSRLTFTHLMDERDTASRNAAGWDVCLEALTAAIDGTPGTLPGGRSPEWEELYEGYVAAGVPSGAAIPG</sequence>
<keyword evidence="4" id="KW-1185">Reference proteome</keyword>
<proteinExistence type="inferred from homology"/>
<name>A0ABV9RQ38_9PSEU</name>
<dbReference type="EMBL" id="JBHSIM010000049">
    <property type="protein sequence ID" value="MFC4835416.1"/>
    <property type="molecule type" value="Genomic_DNA"/>
</dbReference>
<gene>
    <name evidence="3" type="ORF">ACFPEL_23605</name>
</gene>
<accession>A0ABV9RQ38</accession>
<comment type="caution">
    <text evidence="3">The sequence shown here is derived from an EMBL/GenBank/DDBJ whole genome shotgun (WGS) entry which is preliminary data.</text>
</comment>
<evidence type="ECO:0000259" key="2">
    <source>
        <dbReference type="Pfam" id="PF08327"/>
    </source>
</evidence>
<evidence type="ECO:0000313" key="3">
    <source>
        <dbReference type="EMBL" id="MFC4835416.1"/>
    </source>
</evidence>
<dbReference type="RefSeq" id="WP_274187118.1">
    <property type="nucleotide sequence ID" value="NZ_BAABHN010000049.1"/>
</dbReference>
<evidence type="ECO:0000256" key="1">
    <source>
        <dbReference type="ARBA" id="ARBA00006817"/>
    </source>
</evidence>
<dbReference type="CDD" id="cd08899">
    <property type="entry name" value="SRPBCC_CalC_Aha1-like_6"/>
    <property type="match status" value="1"/>
</dbReference>
<feature type="domain" description="Activator of Hsp90 ATPase homologue 1/2-like C-terminal" evidence="2">
    <location>
        <begin position="24"/>
        <end position="135"/>
    </location>
</feature>
<dbReference type="Gene3D" id="3.30.530.20">
    <property type="match status" value="1"/>
</dbReference>
<dbReference type="InterPro" id="IPR023393">
    <property type="entry name" value="START-like_dom_sf"/>
</dbReference>
<dbReference type="InterPro" id="IPR013538">
    <property type="entry name" value="ASHA1/2-like_C"/>
</dbReference>
<reference evidence="4" key="1">
    <citation type="journal article" date="2019" name="Int. J. Syst. Evol. Microbiol.">
        <title>The Global Catalogue of Microorganisms (GCM) 10K type strain sequencing project: providing services to taxonomists for standard genome sequencing and annotation.</title>
        <authorList>
            <consortium name="The Broad Institute Genomics Platform"/>
            <consortium name="The Broad Institute Genome Sequencing Center for Infectious Disease"/>
            <person name="Wu L."/>
            <person name="Ma J."/>
        </authorList>
    </citation>
    <scope>NUCLEOTIDE SEQUENCE [LARGE SCALE GENOMIC DNA]</scope>
    <source>
        <strain evidence="4">CCUG 50347</strain>
    </source>
</reference>
<dbReference type="SUPFAM" id="SSF55961">
    <property type="entry name" value="Bet v1-like"/>
    <property type="match status" value="1"/>
</dbReference>
<comment type="similarity">
    <text evidence="1">Belongs to the AHA1 family.</text>
</comment>
<dbReference type="Proteomes" id="UP001595909">
    <property type="component" value="Unassembled WGS sequence"/>
</dbReference>
<organism evidence="3 4">
    <name type="scientific">Actinomycetospora chibensis</name>
    <dbReference type="NCBI Taxonomy" id="663606"/>
    <lineage>
        <taxon>Bacteria</taxon>
        <taxon>Bacillati</taxon>
        <taxon>Actinomycetota</taxon>
        <taxon>Actinomycetes</taxon>
        <taxon>Pseudonocardiales</taxon>
        <taxon>Pseudonocardiaceae</taxon>
        <taxon>Actinomycetospora</taxon>
    </lineage>
</organism>
<evidence type="ECO:0000313" key="4">
    <source>
        <dbReference type="Proteomes" id="UP001595909"/>
    </source>
</evidence>